<protein>
    <submittedName>
        <fullName evidence="1">Amino acid synthesis family protein</fullName>
    </submittedName>
</protein>
<sequence>MAHDDIDIRKVITKTEILWREGGRPLEDRTRIAVAAAVLRNPWAGQGFVEDLAPKIHEIAPVLGQILTDVLVEQMDGAPIEAYGKAATVGLSGELEHASALIHTLRFGNILRDRVGGSSFLPFTNRRASADTVTSIPMVHIKDSGIRSHYLTAELHVSDAPRDDELLVAIAGASAGRPFARIGDRYQDMAILGVDQRKRP</sequence>
<proteinExistence type="predicted"/>
<dbReference type="InterPro" id="IPR009569">
    <property type="entry name" value="AA_synth_put"/>
</dbReference>
<accession>A0ABY5ZCB3</accession>
<dbReference type="Gene3D" id="3.30.1330.110">
    <property type="entry name" value="BB2672"/>
    <property type="match status" value="1"/>
</dbReference>
<dbReference type="SUPFAM" id="SSF160519">
    <property type="entry name" value="BB2672-like"/>
    <property type="match status" value="1"/>
</dbReference>
<evidence type="ECO:0000313" key="2">
    <source>
        <dbReference type="Proteomes" id="UP001058271"/>
    </source>
</evidence>
<reference evidence="1" key="1">
    <citation type="submission" date="2021-04" db="EMBL/GenBank/DDBJ databases">
        <title>Biosynthetic gene clusters of Dactylosporangioum roseum.</title>
        <authorList>
            <person name="Hartkoorn R.C."/>
            <person name="Beaudoing E."/>
            <person name="Hot D."/>
            <person name="Moureu S."/>
        </authorList>
    </citation>
    <scope>NUCLEOTIDE SEQUENCE</scope>
    <source>
        <strain evidence="1">NRRL B-16295</strain>
    </source>
</reference>
<dbReference type="RefSeq" id="WP_260729143.1">
    <property type="nucleotide sequence ID" value="NZ_BAAABS010000028.1"/>
</dbReference>
<name>A0ABY5ZCB3_9ACTN</name>
<keyword evidence="2" id="KW-1185">Reference proteome</keyword>
<dbReference type="EMBL" id="CP073721">
    <property type="protein sequence ID" value="UWZ39714.1"/>
    <property type="molecule type" value="Genomic_DNA"/>
</dbReference>
<evidence type="ECO:0000313" key="1">
    <source>
        <dbReference type="EMBL" id="UWZ39714.1"/>
    </source>
</evidence>
<dbReference type="Proteomes" id="UP001058271">
    <property type="component" value="Chromosome"/>
</dbReference>
<dbReference type="Pfam" id="PF06684">
    <property type="entry name" value="AA_synth"/>
    <property type="match status" value="1"/>
</dbReference>
<dbReference type="InterPro" id="IPR035936">
    <property type="entry name" value="BB2672"/>
</dbReference>
<gene>
    <name evidence="1" type="ORF">Drose_16735</name>
</gene>
<organism evidence="1 2">
    <name type="scientific">Dactylosporangium roseum</name>
    <dbReference type="NCBI Taxonomy" id="47989"/>
    <lineage>
        <taxon>Bacteria</taxon>
        <taxon>Bacillati</taxon>
        <taxon>Actinomycetota</taxon>
        <taxon>Actinomycetes</taxon>
        <taxon>Micromonosporales</taxon>
        <taxon>Micromonosporaceae</taxon>
        <taxon>Dactylosporangium</taxon>
    </lineage>
</organism>